<evidence type="ECO:0000259" key="2">
    <source>
        <dbReference type="Pfam" id="PF00534"/>
    </source>
</evidence>
<evidence type="ECO:0000313" key="6">
    <source>
        <dbReference type="Proteomes" id="UP000244890"/>
    </source>
</evidence>
<keyword evidence="5" id="KW-0808">Transferase</keyword>
<dbReference type="Gene3D" id="3.40.50.2000">
    <property type="entry name" value="Glycogen Phosphorylase B"/>
    <property type="match status" value="2"/>
</dbReference>
<feature type="coiled-coil region" evidence="1">
    <location>
        <begin position="253"/>
        <end position="329"/>
    </location>
</feature>
<dbReference type="GO" id="GO:0016757">
    <property type="term" value="F:glycosyltransferase activity"/>
    <property type="evidence" value="ECO:0007669"/>
    <property type="project" value="InterPro"/>
</dbReference>
<dbReference type="CDD" id="cd03801">
    <property type="entry name" value="GT4_PimA-like"/>
    <property type="match status" value="1"/>
</dbReference>
<dbReference type="PANTHER" id="PTHR34203">
    <property type="entry name" value="METHYLTRANSFERASE, FKBM FAMILY PROTEIN"/>
    <property type="match status" value="1"/>
</dbReference>
<evidence type="ECO:0000259" key="4">
    <source>
        <dbReference type="Pfam" id="PF13524"/>
    </source>
</evidence>
<dbReference type="InterPro" id="IPR055259">
    <property type="entry name" value="YkvP/CgeB_Glyco_trans-like"/>
</dbReference>
<accession>A0A2U8FC49</accession>
<feature type="domain" description="Glycosyl transferase family 1" evidence="2">
    <location>
        <begin position="1277"/>
        <end position="1435"/>
    </location>
</feature>
<name>A0A2U8FC49_9HELI</name>
<keyword evidence="5" id="KW-0489">Methyltransferase</keyword>
<dbReference type="SUPFAM" id="SSF53756">
    <property type="entry name" value="UDP-Glycosyltransferase/glycogen phosphorylase"/>
    <property type="match status" value="1"/>
</dbReference>
<dbReference type="Pfam" id="PF05050">
    <property type="entry name" value="Methyltransf_21"/>
    <property type="match status" value="1"/>
</dbReference>
<dbReference type="Proteomes" id="UP000244890">
    <property type="component" value="Chromosome"/>
</dbReference>
<organism evidence="5 6">
    <name type="scientific">Helicobacter apodemus</name>
    <dbReference type="NCBI Taxonomy" id="135569"/>
    <lineage>
        <taxon>Bacteria</taxon>
        <taxon>Pseudomonadati</taxon>
        <taxon>Campylobacterota</taxon>
        <taxon>Epsilonproteobacteria</taxon>
        <taxon>Campylobacterales</taxon>
        <taxon>Helicobacteraceae</taxon>
        <taxon>Helicobacter</taxon>
    </lineage>
</organism>
<dbReference type="GO" id="GO:0032259">
    <property type="term" value="P:methylation"/>
    <property type="evidence" value="ECO:0007669"/>
    <property type="project" value="UniProtKB-KW"/>
</dbReference>
<dbReference type="Pfam" id="PF00534">
    <property type="entry name" value="Glycos_transf_1"/>
    <property type="match status" value="1"/>
</dbReference>
<dbReference type="InterPro" id="IPR001296">
    <property type="entry name" value="Glyco_trans_1"/>
</dbReference>
<dbReference type="SUPFAM" id="SSF53335">
    <property type="entry name" value="S-adenosyl-L-methionine-dependent methyltransferases"/>
    <property type="match status" value="1"/>
</dbReference>
<dbReference type="PANTHER" id="PTHR34203:SF15">
    <property type="entry name" value="SLL1173 PROTEIN"/>
    <property type="match status" value="1"/>
</dbReference>
<dbReference type="KEGG" id="had:CDV25_02445"/>
<dbReference type="OrthoDB" id="8756565at2"/>
<evidence type="ECO:0000259" key="3">
    <source>
        <dbReference type="Pfam" id="PF05050"/>
    </source>
</evidence>
<dbReference type="InterPro" id="IPR029063">
    <property type="entry name" value="SAM-dependent_MTases_sf"/>
</dbReference>
<dbReference type="NCBIfam" id="TIGR01444">
    <property type="entry name" value="fkbM_fam"/>
    <property type="match status" value="1"/>
</dbReference>
<evidence type="ECO:0000313" key="5">
    <source>
        <dbReference type="EMBL" id="AWI33743.1"/>
    </source>
</evidence>
<dbReference type="GO" id="GO:0008168">
    <property type="term" value="F:methyltransferase activity"/>
    <property type="evidence" value="ECO:0007669"/>
    <property type="project" value="UniProtKB-KW"/>
</dbReference>
<reference evidence="5 6" key="1">
    <citation type="submission" date="2017-06" db="EMBL/GenBank/DDBJ databases">
        <title>Complete genome of Helicobacter apodemus.</title>
        <authorList>
            <person name="Cho S."/>
        </authorList>
    </citation>
    <scope>NUCLEOTIDE SEQUENCE [LARGE SCALE GENOMIC DNA]</scope>
    <source>
        <strain evidence="6">SNUVETPUB-15-01</strain>
    </source>
</reference>
<dbReference type="RefSeq" id="WP_108910624.1">
    <property type="nucleotide sequence ID" value="NZ_CP021886.1"/>
</dbReference>
<dbReference type="InterPro" id="IPR052514">
    <property type="entry name" value="SAM-dependent_MTase"/>
</dbReference>
<feature type="domain" description="Spore protein YkvP/CgeB glycosyl transferase-like" evidence="4">
    <location>
        <begin position="592"/>
        <end position="711"/>
    </location>
</feature>
<keyword evidence="1" id="KW-0175">Coiled coil</keyword>
<dbReference type="InterPro" id="IPR006342">
    <property type="entry name" value="FkbM_mtfrase"/>
</dbReference>
<sequence length="1463" mass="170722">MEAQTITTLILNEENVTYKLYLPYKESDYIQREITAKLIPYEYAMLQDILKRIDKNSAFLDIGANIGNHSLFLAANGIKVYAFEANKELCEITQKSIEINGYQNIQIYNYGLSDREELGEFTHLDTSNLGGNALTLGKGNIQCKRLDDFKFKEKIGVIKIDVEGMEEKVLLGAKETIKKNRPLIYIEAIDISSFHRINTLLEALNFSCCETFNSTPTHLYIPNEHLDEKKMLNKVLSKLTYDSYYTLYSYGAIKKLDNKLNTSQQNEERLKQTITNLKEQNQNLLLKLNTSQQNEDRLKQTITNLKEQNQNLLLKLNTSQQNEDRLKNTLSFRWGNRIIKAKSLKKILTLPYDLHQDYKAFKGKVKPNILPTSNKHSFLFPTHNIQNTQKRFTLQSEPNSIKVACILDEFSYHCFKYECNLLYLTFSKWESQIQEFQPDFVLIESAWSGLDTSWKEKLSMPSKEIIALLEFCKKAKIPTAFWNKEDPIDFERFLYLAKEVDFIFTSDIHCVAKYKYYAKHSNVYCLPFAAQTKFCNPIEALSRKDGFCFAGSYYMRFPNRHKDFSIIIDAAKALKPVAIYDRNYGKSHAHNSYPQEFQDLIIGGLNFEEIQKAYKGYKFGININSIKNSQTMFARRVFELLASNTIVLSNFSRAIRYFFGDLVIASDNAKEIHKNLNPLIKEDLYYRKFRLLGLRKVMSEHTYKDRFSFMCSVMFDNFIPYSESPIYIYSQINSLEEYERIITYFKAQKSINNKILILYKNFNQILETQDKNILLKDSKKECIAYLKNLESGFFSIFNPKDYYGKSYLTDLLLAQKYSDYKAFGKACFYTYTEKLILQNENLEYRLVKELDICSSILCVKELKEYLIHQFLDGKTNYHLEYMLALDRFNYCKNGALLTDDKLEVIDDLYLQDSGIPFDNINPKITKLIPASLKEECTTKDIYKFSASKLYELFKNSHKVSMKLQDPYLILTSKLQKHEEETIYFKKPLEKEAMNLLQNSKLLFKCEYDVEDLRSVCELLDKDKHSISKSLNEIGDIITLSLPNHCAYIRFGLRIKGSGTIQIKELILDDVSNEPYLMLAKSKTLVLTRQYPSYEDIYKFGFLHTRIKAYKEKGVLVDVFRLNNDCKYYAYEFEGIDVMSASKEVLLHSLQSQQYTHILVHFLDEEMWEILSQFVDKINILVWVHGYEIQMWYRRLFNFEHLGEAEINRQKSMSERRKKFWQKIIGANHKNLHFIFVSQHFKNECLGDIGMDLPKDSYSIIHNPIDTTLFNYIPKSAESRKKILSIRPFASKTYANDLSVKAILALSKKDFFKELEFLIIGDGELFKETLKPLRGFKNITIQQKFLQQGEIAKLHKEYGIFLNPTRMDSQGVSRDEASSSGLVPITNKVAAIPEFVDENSGMLVEAEDYMGLAHAIEFLYKNPKEFLRLSNNAAKRVREQSSIEQSIQREIKVFDGKSIFRQNS</sequence>
<feature type="domain" description="Methyltransferase FkbM" evidence="3">
    <location>
        <begin position="61"/>
        <end position="207"/>
    </location>
</feature>
<dbReference type="Pfam" id="PF13524">
    <property type="entry name" value="Glyco_trans_1_2"/>
    <property type="match status" value="1"/>
</dbReference>
<protein>
    <submittedName>
        <fullName evidence="5">Methyltransferase type 12</fullName>
    </submittedName>
</protein>
<gene>
    <name evidence="5" type="ORF">CDV25_02445</name>
</gene>
<proteinExistence type="predicted"/>
<evidence type="ECO:0000256" key="1">
    <source>
        <dbReference type="SAM" id="Coils"/>
    </source>
</evidence>
<dbReference type="Gene3D" id="3.40.50.150">
    <property type="entry name" value="Vaccinia Virus protein VP39"/>
    <property type="match status" value="1"/>
</dbReference>
<dbReference type="EMBL" id="CP021886">
    <property type="protein sequence ID" value="AWI33743.1"/>
    <property type="molecule type" value="Genomic_DNA"/>
</dbReference>